<dbReference type="RefSeq" id="XP_045290691.1">
    <property type="nucleotide sequence ID" value="XM_045428905.1"/>
</dbReference>
<dbReference type="InParanoid" id="C0NG40"/>
<dbReference type="Proteomes" id="UP000001631">
    <property type="component" value="Unassembled WGS sequence"/>
</dbReference>
<reference evidence="2" key="1">
    <citation type="submission" date="2009-02" db="EMBL/GenBank/DDBJ databases">
        <title>The Genome Sequence of Ajellomyces capsulatus strain G186AR.</title>
        <authorList>
            <consortium name="The Broad Institute Genome Sequencing Platform"/>
            <person name="Champion M."/>
            <person name="Cuomo C."/>
            <person name="Ma L.-J."/>
            <person name="Henn M.R."/>
            <person name="Sil A."/>
            <person name="Goldman B."/>
            <person name="Young S.K."/>
            <person name="Kodira C.D."/>
            <person name="Zeng Q."/>
            <person name="Koehrsen M."/>
            <person name="Alvarado L."/>
            <person name="Berlin A."/>
            <person name="Borenstein D."/>
            <person name="Chen Z."/>
            <person name="Engels R."/>
            <person name="Freedman E."/>
            <person name="Gellesch M."/>
            <person name="Goldberg J."/>
            <person name="Griggs A."/>
            <person name="Gujja S."/>
            <person name="Heiman D."/>
            <person name="Hepburn T."/>
            <person name="Howarth C."/>
            <person name="Jen D."/>
            <person name="Larson L."/>
            <person name="Lewis B."/>
            <person name="Mehta T."/>
            <person name="Park D."/>
            <person name="Pearson M."/>
            <person name="Roberts A."/>
            <person name="Saif S."/>
            <person name="Shea T."/>
            <person name="Shenoy N."/>
            <person name="Sisk P."/>
            <person name="Stolte C."/>
            <person name="Sykes S."/>
            <person name="Walk T."/>
            <person name="White J."/>
            <person name="Yandava C."/>
            <person name="Klein B."/>
            <person name="McEwen J.G."/>
            <person name="Puccia R."/>
            <person name="Goldman G.H."/>
            <person name="Felipe M.S."/>
            <person name="Nino-Vega G."/>
            <person name="San-Blas G."/>
            <person name="Taylor J."/>
            <person name="Mendoza L."/>
            <person name="Galagan J."/>
            <person name="Nusbaum C."/>
            <person name="Birren B."/>
        </authorList>
    </citation>
    <scope>NUCLEOTIDE SEQUENCE</scope>
    <source>
        <strain evidence="2">G186AR</strain>
    </source>
</reference>
<evidence type="ECO:0000313" key="2">
    <source>
        <dbReference type="EMBL" id="EEH10211.1"/>
    </source>
</evidence>
<gene>
    <name evidence="2" type="ORF">HCBG_01856</name>
</gene>
<dbReference type="GeneID" id="69034872"/>
<protein>
    <submittedName>
        <fullName evidence="2">Uncharacterized protein</fullName>
    </submittedName>
</protein>
<dbReference type="HOGENOM" id="CLU_2235793_0_0_1"/>
<evidence type="ECO:0000313" key="3">
    <source>
        <dbReference type="Proteomes" id="UP000001631"/>
    </source>
</evidence>
<proteinExistence type="predicted"/>
<organism evidence="2 3">
    <name type="scientific">Ajellomyces capsulatus (strain G186AR / H82 / ATCC MYA-2454 / RMSCC 2432)</name>
    <name type="common">Darling's disease fungus</name>
    <name type="synonym">Histoplasma capsulatum</name>
    <dbReference type="NCBI Taxonomy" id="447093"/>
    <lineage>
        <taxon>Eukaryota</taxon>
        <taxon>Fungi</taxon>
        <taxon>Dikarya</taxon>
        <taxon>Ascomycota</taxon>
        <taxon>Pezizomycotina</taxon>
        <taxon>Eurotiomycetes</taxon>
        <taxon>Eurotiomycetidae</taxon>
        <taxon>Onygenales</taxon>
        <taxon>Ajellomycetaceae</taxon>
        <taxon>Histoplasma</taxon>
    </lineage>
</organism>
<sequence length="105" mass="10834">MAGKGRFDVGTHFPFWLFGIQRGCALPMQREGEQKQEQRSSIDSTRLVGAVASGRLAWPSGRVSTVDSGLRVAPRLDSARVTPPAAAPGAGPGAPGASCSSPCIA</sequence>
<dbReference type="AlphaFoldDB" id="C0NG40"/>
<keyword evidence="3" id="KW-1185">Reference proteome</keyword>
<accession>C0NG40</accession>
<dbReference type="EMBL" id="GG663364">
    <property type="protein sequence ID" value="EEH10211.1"/>
    <property type="molecule type" value="Genomic_DNA"/>
</dbReference>
<feature type="region of interest" description="Disordered" evidence="1">
    <location>
        <begin position="74"/>
        <end position="105"/>
    </location>
</feature>
<name>C0NG40_AJECG</name>
<evidence type="ECO:0000256" key="1">
    <source>
        <dbReference type="SAM" id="MobiDB-lite"/>
    </source>
</evidence>